<dbReference type="Proteomes" id="UP001159363">
    <property type="component" value="Chromosome 2"/>
</dbReference>
<dbReference type="EMBL" id="JARBHB010000002">
    <property type="protein sequence ID" value="KAJ8894162.1"/>
    <property type="molecule type" value="Genomic_DNA"/>
</dbReference>
<evidence type="ECO:0000313" key="3">
    <source>
        <dbReference type="Proteomes" id="UP001159363"/>
    </source>
</evidence>
<evidence type="ECO:0000256" key="1">
    <source>
        <dbReference type="SAM" id="MobiDB-lite"/>
    </source>
</evidence>
<feature type="region of interest" description="Disordered" evidence="1">
    <location>
        <begin position="1"/>
        <end position="29"/>
    </location>
</feature>
<keyword evidence="3" id="KW-1185">Reference proteome</keyword>
<accession>A0ABQ9IBV4</accession>
<sequence>MARRRNEKAWKIGESRKTRRPAASSATIPTCGNLGVAPPGIKPISPRRCSPPTEGSLADIRTGNRAGRCHRSAGFLGDLPFPLPFQSGAVPYPPRFTLIGSLCVDVKNRSHLSIPIPYLHAKTLANFPRVCRAPFDQGADNSKPESSHK</sequence>
<organism evidence="2 3">
    <name type="scientific">Dryococelus australis</name>
    <dbReference type="NCBI Taxonomy" id="614101"/>
    <lineage>
        <taxon>Eukaryota</taxon>
        <taxon>Metazoa</taxon>
        <taxon>Ecdysozoa</taxon>
        <taxon>Arthropoda</taxon>
        <taxon>Hexapoda</taxon>
        <taxon>Insecta</taxon>
        <taxon>Pterygota</taxon>
        <taxon>Neoptera</taxon>
        <taxon>Polyneoptera</taxon>
        <taxon>Phasmatodea</taxon>
        <taxon>Verophasmatodea</taxon>
        <taxon>Anareolatae</taxon>
        <taxon>Phasmatidae</taxon>
        <taxon>Eurycanthinae</taxon>
        <taxon>Dryococelus</taxon>
    </lineage>
</organism>
<reference evidence="2 3" key="1">
    <citation type="submission" date="2023-02" db="EMBL/GenBank/DDBJ databases">
        <title>LHISI_Scaffold_Assembly.</title>
        <authorList>
            <person name="Stuart O.P."/>
            <person name="Cleave R."/>
            <person name="Magrath M.J.L."/>
            <person name="Mikheyev A.S."/>
        </authorList>
    </citation>
    <scope>NUCLEOTIDE SEQUENCE [LARGE SCALE GENOMIC DNA]</scope>
    <source>
        <strain evidence="2">Daus_M_001</strain>
        <tissue evidence="2">Leg muscle</tissue>
    </source>
</reference>
<gene>
    <name evidence="2" type="ORF">PR048_006772</name>
</gene>
<comment type="caution">
    <text evidence="2">The sequence shown here is derived from an EMBL/GenBank/DDBJ whole genome shotgun (WGS) entry which is preliminary data.</text>
</comment>
<proteinExistence type="predicted"/>
<name>A0ABQ9IBV4_9NEOP</name>
<protein>
    <submittedName>
        <fullName evidence="2">Uncharacterized protein</fullName>
    </submittedName>
</protein>
<feature type="region of interest" description="Disordered" evidence="1">
    <location>
        <begin position="42"/>
        <end position="63"/>
    </location>
</feature>
<evidence type="ECO:0000313" key="2">
    <source>
        <dbReference type="EMBL" id="KAJ8894162.1"/>
    </source>
</evidence>
<feature type="compositionally biased region" description="Basic and acidic residues" evidence="1">
    <location>
        <begin position="7"/>
        <end position="16"/>
    </location>
</feature>